<evidence type="ECO:0000313" key="2">
    <source>
        <dbReference type="Proteomes" id="UP000789366"/>
    </source>
</evidence>
<keyword evidence="2" id="KW-1185">Reference proteome</keyword>
<comment type="caution">
    <text evidence="1">The sequence shown here is derived from an EMBL/GenBank/DDBJ whole genome shotgun (WGS) entry which is preliminary data.</text>
</comment>
<proteinExistence type="predicted"/>
<evidence type="ECO:0000313" key="1">
    <source>
        <dbReference type="EMBL" id="CAG8454303.1"/>
    </source>
</evidence>
<gene>
    <name evidence="1" type="ORF">SPELUC_LOCUS962</name>
</gene>
<sequence length="175" mass="19386">MAKNDKTVFVTVGSTGFDQIIRLLISSASFQILKSLGYTKLNIQYGKSCEAYNEAMKIQIDSNVQNKIQIVGYDYKSSLGQDMLESDLIISHAGSGSILESLRLNKPLIVVVNEGLMDNHQAELAIELENKGYLVYSSTSNLLEILKSQTYENLIPFPEPDATIFANILNEEMGV</sequence>
<dbReference type="EMBL" id="CAJVPW010000444">
    <property type="protein sequence ID" value="CAG8454303.1"/>
    <property type="molecule type" value="Genomic_DNA"/>
</dbReference>
<dbReference type="Proteomes" id="UP000789366">
    <property type="component" value="Unassembled WGS sequence"/>
</dbReference>
<accession>A0ACA9K5T9</accession>
<protein>
    <submittedName>
        <fullName evidence="1">9680_t:CDS:1</fullName>
    </submittedName>
</protein>
<reference evidence="1" key="1">
    <citation type="submission" date="2021-06" db="EMBL/GenBank/DDBJ databases">
        <authorList>
            <person name="Kallberg Y."/>
            <person name="Tangrot J."/>
            <person name="Rosling A."/>
        </authorList>
    </citation>
    <scope>NUCLEOTIDE SEQUENCE</scope>
    <source>
        <strain evidence="1">28 12/20/2015</strain>
    </source>
</reference>
<organism evidence="1 2">
    <name type="scientific">Cetraspora pellucida</name>
    <dbReference type="NCBI Taxonomy" id="1433469"/>
    <lineage>
        <taxon>Eukaryota</taxon>
        <taxon>Fungi</taxon>
        <taxon>Fungi incertae sedis</taxon>
        <taxon>Mucoromycota</taxon>
        <taxon>Glomeromycotina</taxon>
        <taxon>Glomeromycetes</taxon>
        <taxon>Diversisporales</taxon>
        <taxon>Gigasporaceae</taxon>
        <taxon>Cetraspora</taxon>
    </lineage>
</organism>
<name>A0ACA9K5T9_9GLOM</name>